<feature type="transmembrane region" description="Helical" evidence="1">
    <location>
        <begin position="7"/>
        <end position="25"/>
    </location>
</feature>
<proteinExistence type="predicted"/>
<dbReference type="PRINTS" id="PR00081">
    <property type="entry name" value="GDHRDH"/>
</dbReference>
<protein>
    <submittedName>
        <fullName evidence="2">Uncharacterized protein</fullName>
    </submittedName>
</protein>
<evidence type="ECO:0000313" key="2">
    <source>
        <dbReference type="EMBL" id="KAK6170638.1"/>
    </source>
</evidence>
<dbReference type="Proteomes" id="UP001347796">
    <property type="component" value="Unassembled WGS sequence"/>
</dbReference>
<evidence type="ECO:0000256" key="1">
    <source>
        <dbReference type="SAM" id="Phobius"/>
    </source>
</evidence>
<reference evidence="2 3" key="1">
    <citation type="submission" date="2024-01" db="EMBL/GenBank/DDBJ databases">
        <title>The genome of the rayed Mediterranean limpet Patella caerulea (Linnaeus, 1758).</title>
        <authorList>
            <person name="Anh-Thu Weber A."/>
            <person name="Halstead-Nussloch G."/>
        </authorList>
    </citation>
    <scope>NUCLEOTIDE SEQUENCE [LARGE SCALE GENOMIC DNA]</scope>
    <source>
        <strain evidence="2">AATW-2023a</strain>
        <tissue evidence="2">Whole specimen</tissue>
    </source>
</reference>
<dbReference type="AlphaFoldDB" id="A0AAN8P9G4"/>
<dbReference type="PANTHER" id="PTHR43313:SF36">
    <property type="entry name" value="D-BETA-HYDROXYBUTYRATE DEHYDROGENASE, MITOCHONDRIAL"/>
    <property type="match status" value="1"/>
</dbReference>
<keyword evidence="1" id="KW-1133">Transmembrane helix</keyword>
<dbReference type="InterPro" id="IPR036291">
    <property type="entry name" value="NAD(P)-bd_dom_sf"/>
</dbReference>
<evidence type="ECO:0000313" key="3">
    <source>
        <dbReference type="Proteomes" id="UP001347796"/>
    </source>
</evidence>
<dbReference type="Gene3D" id="3.40.50.720">
    <property type="entry name" value="NAD(P)-binding Rossmann-like Domain"/>
    <property type="match status" value="1"/>
</dbReference>
<sequence>MEAKQFIALQGFELLYLLVLVFLPYVIAQKIVGLTIVFIASVMIVTFIIKNYLTKMIDIDGKTVLVTGCDSGFGNAIAQRLDFMGFTVYAGCQDLKSDGVERLTSSTSGRMHVIPLDVTDDKSINECYDEVYKACSTTGLWALINNAGINFVGDVELTPLNMYRQVAEVNLFGVINMSKTFLPLIRKAKGRIINTTSAPIFPPSQSACAFTKNAVEAFSDCLRLEMRQFGVKVSIIEPGNFYGSTGMLGEKSVSRMRQECDEMWDKASHEVKTSYGRDYVEAQYSKNVDIAKKTTCTTLAPVVDAMENAVMNTNPSIRYLVDGSNQWYDYNNVLVRLKPYLPANWIDNLIDRSYILKHTLTNKPTRN</sequence>
<accession>A0AAN8P9G4</accession>
<name>A0AAN8P9G4_PATCE</name>
<keyword evidence="1" id="KW-0472">Membrane</keyword>
<keyword evidence="1" id="KW-0812">Transmembrane</keyword>
<gene>
    <name evidence="2" type="ORF">SNE40_018988</name>
</gene>
<dbReference type="GO" id="GO:0016491">
    <property type="term" value="F:oxidoreductase activity"/>
    <property type="evidence" value="ECO:0007669"/>
    <property type="project" value="TreeGrafter"/>
</dbReference>
<dbReference type="EMBL" id="JAZGQO010000014">
    <property type="protein sequence ID" value="KAK6170638.1"/>
    <property type="molecule type" value="Genomic_DNA"/>
</dbReference>
<dbReference type="InterPro" id="IPR002347">
    <property type="entry name" value="SDR_fam"/>
</dbReference>
<comment type="caution">
    <text evidence="2">The sequence shown here is derived from an EMBL/GenBank/DDBJ whole genome shotgun (WGS) entry which is preliminary data.</text>
</comment>
<dbReference type="GO" id="GO:0008202">
    <property type="term" value="P:steroid metabolic process"/>
    <property type="evidence" value="ECO:0007669"/>
    <property type="project" value="TreeGrafter"/>
</dbReference>
<organism evidence="2 3">
    <name type="scientific">Patella caerulea</name>
    <name type="common">Rayed Mediterranean limpet</name>
    <dbReference type="NCBI Taxonomy" id="87958"/>
    <lineage>
        <taxon>Eukaryota</taxon>
        <taxon>Metazoa</taxon>
        <taxon>Spiralia</taxon>
        <taxon>Lophotrochozoa</taxon>
        <taxon>Mollusca</taxon>
        <taxon>Gastropoda</taxon>
        <taxon>Patellogastropoda</taxon>
        <taxon>Patelloidea</taxon>
        <taxon>Patellidae</taxon>
        <taxon>Patella</taxon>
    </lineage>
</organism>
<dbReference type="SUPFAM" id="SSF51735">
    <property type="entry name" value="NAD(P)-binding Rossmann-fold domains"/>
    <property type="match status" value="1"/>
</dbReference>
<keyword evidence="3" id="KW-1185">Reference proteome</keyword>
<dbReference type="Pfam" id="PF00106">
    <property type="entry name" value="adh_short"/>
    <property type="match status" value="1"/>
</dbReference>
<feature type="transmembrane region" description="Helical" evidence="1">
    <location>
        <begin position="31"/>
        <end position="49"/>
    </location>
</feature>
<dbReference type="PANTHER" id="PTHR43313">
    <property type="entry name" value="SHORT-CHAIN DEHYDROGENASE/REDUCTASE FAMILY 9C"/>
    <property type="match status" value="1"/>
</dbReference>